<reference evidence="2 3" key="1">
    <citation type="submission" date="2017-08" db="EMBL/GenBank/DDBJ databases">
        <title>Substantial Increase in Enzyme Production by Combined Drug-Resistance Mutations in Paenibacillus agaridevorans.</title>
        <authorList>
            <person name="Tanaka Y."/>
            <person name="Funane K."/>
            <person name="Hosaka T."/>
            <person name="Shiwa Y."/>
            <person name="Fujita N."/>
            <person name="Miyazaki T."/>
            <person name="Yoshikawa H."/>
            <person name="Murakami K."/>
            <person name="Kasahara K."/>
            <person name="Inaoka T."/>
            <person name="Hiraga Y."/>
            <person name="Ochi K."/>
        </authorList>
    </citation>
    <scope>NUCLEOTIDE SEQUENCE [LARGE SCALE GENOMIC DNA]</scope>
    <source>
        <strain evidence="2 3">T-3040</strain>
    </source>
</reference>
<dbReference type="Proteomes" id="UP000245202">
    <property type="component" value="Unassembled WGS sequence"/>
</dbReference>
<keyword evidence="1" id="KW-0812">Transmembrane</keyword>
<proteinExistence type="predicted"/>
<organism evidence="2 3">
    <name type="scientific">Paenibacillus agaridevorans</name>
    <dbReference type="NCBI Taxonomy" id="171404"/>
    <lineage>
        <taxon>Bacteria</taxon>
        <taxon>Bacillati</taxon>
        <taxon>Bacillota</taxon>
        <taxon>Bacilli</taxon>
        <taxon>Bacillales</taxon>
        <taxon>Paenibacillaceae</taxon>
        <taxon>Paenibacillus</taxon>
    </lineage>
</organism>
<gene>
    <name evidence="2" type="ORF">PAT3040_00109</name>
</gene>
<dbReference type="AlphaFoldDB" id="A0A2R5EHQ4"/>
<evidence type="ECO:0000313" key="2">
    <source>
        <dbReference type="EMBL" id="GBG05625.1"/>
    </source>
</evidence>
<keyword evidence="1" id="KW-1133">Transmembrane helix</keyword>
<dbReference type="EMBL" id="BDQX01000011">
    <property type="protein sequence ID" value="GBG05625.1"/>
    <property type="molecule type" value="Genomic_DNA"/>
</dbReference>
<dbReference type="Gene3D" id="3.30.450.20">
    <property type="entry name" value="PAS domain"/>
    <property type="match status" value="1"/>
</dbReference>
<name>A0A2R5EHQ4_9BACL</name>
<evidence type="ECO:0000313" key="3">
    <source>
        <dbReference type="Proteomes" id="UP000245202"/>
    </source>
</evidence>
<evidence type="ECO:0000256" key="1">
    <source>
        <dbReference type="SAM" id="Phobius"/>
    </source>
</evidence>
<protein>
    <submittedName>
        <fullName evidence="2">Putative AraC family transcriptional regulator</fullName>
    </submittedName>
</protein>
<sequence>MKWMDKGRRRSVFKTFLISYIVILLFPLCIGAYIFQRVENTMIINENKANLGLLEQVKLVTENRFNEVDKIALQFASDPKLQWSLNHIDEEYAKNQINLLEIMNSIRSVTNTNSFISHFFVYFKNTDSILTSTGKADSNMYFDDIFRFSGKSTEEVKRELFTGDHLRTYLPSAEVREKEKTSTVITYIQSLPIGETSNISGYLVMLINEQEIDQLIEQIEKLYHSDIYIVDEHQQIIMSTSKENELNKATIPLINLESGYSLFRQNNESMILSHTTDNNGWKYISVLPKKVVLKQIIMLKNWALSLILLLLFVGIIISIVLARRNYNPIREVVKTIMEEKNYTKNLAINEFDFIKQAISRATVHGRTF</sequence>
<dbReference type="RefSeq" id="WP_108991098.1">
    <property type="nucleotide sequence ID" value="NZ_BDQX01000011.1"/>
</dbReference>
<accession>A0A2R5EHQ4</accession>
<comment type="caution">
    <text evidence="2">The sequence shown here is derived from an EMBL/GenBank/DDBJ whole genome shotgun (WGS) entry which is preliminary data.</text>
</comment>
<feature type="transmembrane region" description="Helical" evidence="1">
    <location>
        <begin position="12"/>
        <end position="35"/>
    </location>
</feature>
<feature type="transmembrane region" description="Helical" evidence="1">
    <location>
        <begin position="302"/>
        <end position="322"/>
    </location>
</feature>
<keyword evidence="1" id="KW-0472">Membrane</keyword>
<keyword evidence="3" id="KW-1185">Reference proteome</keyword>